<proteinExistence type="inferred from homology"/>
<dbReference type="HAMAP" id="MF_00457">
    <property type="entry name" value="UPF0173"/>
    <property type="match status" value="1"/>
</dbReference>
<dbReference type="GO" id="GO:0016787">
    <property type="term" value="F:hydrolase activity"/>
    <property type="evidence" value="ECO:0007669"/>
    <property type="project" value="UniProtKB-UniRule"/>
</dbReference>
<dbReference type="AlphaFoldDB" id="B3TAB2"/>
<evidence type="ECO:0000256" key="2">
    <source>
        <dbReference type="HAMAP-Rule" id="MF_00457"/>
    </source>
</evidence>
<dbReference type="InterPro" id="IPR036866">
    <property type="entry name" value="RibonucZ/Hydroxyglut_hydro"/>
</dbReference>
<dbReference type="Pfam" id="PF13483">
    <property type="entry name" value="Lactamase_B_3"/>
    <property type="match status" value="1"/>
</dbReference>
<reference evidence="4" key="1">
    <citation type="journal article" date="2008" name="ISME J.">
        <title>Genomic patterns of recombination, clonal divergence and environment in marine microbial populations.</title>
        <authorList>
            <person name="Konstantinidis K.T."/>
            <person name="Delong E.F."/>
        </authorList>
    </citation>
    <scope>NUCLEOTIDE SEQUENCE</scope>
</reference>
<evidence type="ECO:0000313" key="4">
    <source>
        <dbReference type="EMBL" id="ABZ09521.1"/>
    </source>
</evidence>
<protein>
    <recommendedName>
        <fullName evidence="2">UPF0173 metal-dependent hydrolase ALOHA_HF4000APKG8D22ctg11g1</fullName>
    </recommendedName>
</protein>
<dbReference type="Gene3D" id="3.60.15.10">
    <property type="entry name" value="Ribonuclease Z/Hydroxyacylglutathione hydrolase-like"/>
    <property type="match status" value="1"/>
</dbReference>
<evidence type="ECO:0000256" key="1">
    <source>
        <dbReference type="ARBA" id="ARBA00022801"/>
    </source>
</evidence>
<dbReference type="SMART" id="SM00849">
    <property type="entry name" value="Lactamase_B"/>
    <property type="match status" value="1"/>
</dbReference>
<organism evidence="4">
    <name type="scientific">uncultured marine crenarchaeote HF4000_APKG8D22</name>
    <dbReference type="NCBI Taxonomy" id="455603"/>
    <lineage>
        <taxon>Archaea</taxon>
        <taxon>Nitrososphaerota</taxon>
        <taxon>Nitrososphaeria</taxon>
        <taxon>Nitrosopumilales</taxon>
        <taxon>environmental samples</taxon>
    </lineage>
</organism>
<gene>
    <name evidence="4" type="ORF">ALOHA_HF4000APKG8D22ctg11g1</name>
</gene>
<evidence type="ECO:0000259" key="3">
    <source>
        <dbReference type="SMART" id="SM00849"/>
    </source>
</evidence>
<dbReference type="NCBIfam" id="NF001911">
    <property type="entry name" value="PRK00685.1"/>
    <property type="match status" value="1"/>
</dbReference>
<dbReference type="PANTHER" id="PTHR43546">
    <property type="entry name" value="UPF0173 METAL-DEPENDENT HYDROLASE MJ1163-RELATED"/>
    <property type="match status" value="1"/>
</dbReference>
<dbReference type="EMBL" id="EU016653">
    <property type="protein sequence ID" value="ABZ09521.1"/>
    <property type="molecule type" value="Genomic_DNA"/>
</dbReference>
<feature type="domain" description="Metallo-beta-lactamase" evidence="3">
    <location>
        <begin position="7"/>
        <end position="186"/>
    </location>
</feature>
<dbReference type="InterPro" id="IPR050114">
    <property type="entry name" value="UPF0173_UPF0282_UlaG_hydrolase"/>
</dbReference>
<comment type="similarity">
    <text evidence="2">Belongs to the UPF0173 family.</text>
</comment>
<accession>B3TAB2</accession>
<sequence>MDITWFGHSTFLIEGNDRILVDPFITSNPSTEADPRSIECDIIAVTHTHFDHIEDVVDIAKNNDAVVVATFEVADHFASKGCKTDGMNTGGTITVGNTRITQMPANHTSTFPDGTPGGVATGYIFESGVTVYHVGDSCLIRDFKTVGEFWDIDCLMIPVGDRYTMGPRSASIAVGWIKPKRVIPMHFNTWPPLEVDIDGFKAKVEKEHGIDVEIMDSGQTFTL</sequence>
<name>B3TAB2_9ARCH</name>
<dbReference type="PANTHER" id="PTHR43546:SF3">
    <property type="entry name" value="UPF0173 METAL-DEPENDENT HYDROLASE MJ1163"/>
    <property type="match status" value="1"/>
</dbReference>
<dbReference type="InterPro" id="IPR001279">
    <property type="entry name" value="Metallo-B-lactamas"/>
</dbReference>
<dbReference type="InterPro" id="IPR022877">
    <property type="entry name" value="UPF0173"/>
</dbReference>
<keyword evidence="1 2" id="KW-0378">Hydrolase</keyword>
<dbReference type="SUPFAM" id="SSF56281">
    <property type="entry name" value="Metallo-hydrolase/oxidoreductase"/>
    <property type="match status" value="1"/>
</dbReference>